<dbReference type="EMBL" id="AP025637">
    <property type="protein sequence ID" value="BDG71885.1"/>
    <property type="molecule type" value="Genomic_DNA"/>
</dbReference>
<protein>
    <recommendedName>
        <fullName evidence="1">Insertion element IS402-like domain-containing protein</fullName>
    </recommendedName>
</protein>
<gene>
    <name evidence="2" type="ORF">Rmf_18140</name>
</gene>
<organism evidence="2 3">
    <name type="scientific">Roseomonas fluvialis</name>
    <dbReference type="NCBI Taxonomy" id="1750527"/>
    <lineage>
        <taxon>Bacteria</taxon>
        <taxon>Pseudomonadati</taxon>
        <taxon>Pseudomonadota</taxon>
        <taxon>Alphaproteobacteria</taxon>
        <taxon>Acetobacterales</taxon>
        <taxon>Roseomonadaceae</taxon>
        <taxon>Roseomonas</taxon>
    </lineage>
</organism>
<sequence length="205" mass="23325">MRRPPDMLRGMPHTASFPVPHPLTPTQFLALLPYILPRSPAGRSIGDLRGRMNAIFHLACTTAPWSALPPEHGKPDTVSRYFRRLTHAGLWERLLEALKENDPKHPLNEIAPLIFRACRRAVRLRGLKFLVLIRRLGFLQALNGPPDKLPNPDLSESLKHTRFPPYPETKAQCDAYRALTKALKQLHRVIGGVKHLTRQQRLGWS</sequence>
<proteinExistence type="predicted"/>
<name>A0ABN6P3J8_9PROT</name>
<feature type="domain" description="Insertion element IS402-like" evidence="1">
    <location>
        <begin position="27"/>
        <end position="94"/>
    </location>
</feature>
<evidence type="ECO:0000259" key="1">
    <source>
        <dbReference type="Pfam" id="PF13340"/>
    </source>
</evidence>
<reference evidence="2 3" key="1">
    <citation type="journal article" date="2016" name="Microbes Environ.">
        <title>Phylogenetically diverse aerobic anoxygenic phototrophic bacteria isolated from epilithic biofilms in Tama river, Japan.</title>
        <authorList>
            <person name="Hirose S."/>
            <person name="Matsuura K."/>
            <person name="Haruta S."/>
        </authorList>
    </citation>
    <scope>NUCLEOTIDE SEQUENCE [LARGE SCALE GENOMIC DNA]</scope>
    <source>
        <strain evidence="2 3">S08</strain>
    </source>
</reference>
<evidence type="ECO:0000313" key="3">
    <source>
        <dbReference type="Proteomes" id="UP000831327"/>
    </source>
</evidence>
<dbReference type="InterPro" id="IPR025161">
    <property type="entry name" value="IS402-like_dom"/>
</dbReference>
<keyword evidence="3" id="KW-1185">Reference proteome</keyword>
<accession>A0ABN6P3J8</accession>
<dbReference type="Proteomes" id="UP000831327">
    <property type="component" value="Chromosome"/>
</dbReference>
<dbReference type="Pfam" id="PF13340">
    <property type="entry name" value="DUF4096"/>
    <property type="match status" value="1"/>
</dbReference>
<evidence type="ECO:0000313" key="2">
    <source>
        <dbReference type="EMBL" id="BDG71885.1"/>
    </source>
</evidence>